<evidence type="ECO:0000313" key="4">
    <source>
        <dbReference type="Proteomes" id="UP000298471"/>
    </source>
</evidence>
<sequence>MSFLRRSLFTAALVSSLTVGSFAQTSTPAAPASPAPTLPTPLLRPAQVTGGQYKDYLTKRYANDKEARAVVHLFGRKKTGGALWLATGAGVIVLVAAQTGSKTTSSGTTTTTVTPLGYGLLLGLFGSVGIGKLARFNNEKLYQCLEAYEKGHSFPDFVYDYLTEKDYQ</sequence>
<gene>
    <name evidence="3" type="ORF">E5K02_01320</name>
</gene>
<keyword evidence="4" id="KW-1185">Reference proteome</keyword>
<dbReference type="RefSeq" id="WP_135391506.1">
    <property type="nucleotide sequence ID" value="NZ_SRMB01000001.1"/>
</dbReference>
<name>A0A4Z0QEJ0_9BACT</name>
<accession>A0A4Z0QEJ0</accession>
<dbReference type="AlphaFoldDB" id="A0A4Z0QEJ0"/>
<organism evidence="3 4">
    <name type="scientific">Hymenobacter metallicola</name>
    <dbReference type="NCBI Taxonomy" id="2563114"/>
    <lineage>
        <taxon>Bacteria</taxon>
        <taxon>Pseudomonadati</taxon>
        <taxon>Bacteroidota</taxon>
        <taxon>Cytophagia</taxon>
        <taxon>Cytophagales</taxon>
        <taxon>Hymenobacteraceae</taxon>
        <taxon>Hymenobacter</taxon>
    </lineage>
</organism>
<protein>
    <submittedName>
        <fullName evidence="3">Uncharacterized protein</fullName>
    </submittedName>
</protein>
<feature type="signal peptide" evidence="2">
    <location>
        <begin position="1"/>
        <end position="23"/>
    </location>
</feature>
<dbReference type="EMBL" id="SRMB01000001">
    <property type="protein sequence ID" value="TGE28134.1"/>
    <property type="molecule type" value="Genomic_DNA"/>
</dbReference>
<reference evidence="3 4" key="1">
    <citation type="submission" date="2019-04" db="EMBL/GenBank/DDBJ databases">
        <authorList>
            <person name="Feng G."/>
            <person name="Zhang J."/>
            <person name="Zhu H."/>
        </authorList>
    </citation>
    <scope>NUCLEOTIDE SEQUENCE [LARGE SCALE GENOMIC DNA]</scope>
    <source>
        <strain evidence="3 4">9PBR-1</strain>
    </source>
</reference>
<feature type="region of interest" description="Disordered" evidence="1">
    <location>
        <begin position="25"/>
        <end position="44"/>
    </location>
</feature>
<feature type="chain" id="PRO_5021428806" evidence="2">
    <location>
        <begin position="24"/>
        <end position="168"/>
    </location>
</feature>
<dbReference type="Proteomes" id="UP000298471">
    <property type="component" value="Unassembled WGS sequence"/>
</dbReference>
<evidence type="ECO:0000313" key="3">
    <source>
        <dbReference type="EMBL" id="TGE28134.1"/>
    </source>
</evidence>
<proteinExistence type="predicted"/>
<dbReference type="OrthoDB" id="885033at2"/>
<comment type="caution">
    <text evidence="3">The sequence shown here is derived from an EMBL/GenBank/DDBJ whole genome shotgun (WGS) entry which is preliminary data.</text>
</comment>
<evidence type="ECO:0000256" key="1">
    <source>
        <dbReference type="SAM" id="MobiDB-lite"/>
    </source>
</evidence>
<keyword evidence="2" id="KW-0732">Signal</keyword>
<evidence type="ECO:0000256" key="2">
    <source>
        <dbReference type="SAM" id="SignalP"/>
    </source>
</evidence>